<evidence type="ECO:0000256" key="5">
    <source>
        <dbReference type="ARBA" id="ARBA00023237"/>
    </source>
</evidence>
<dbReference type="PANTHER" id="PTHR38776:SF1">
    <property type="entry name" value="MLTA-INTERACTING PROTEIN-RELATED"/>
    <property type="match status" value="1"/>
</dbReference>
<protein>
    <submittedName>
        <fullName evidence="7">Outer membrane protein OmpV</fullName>
    </submittedName>
</protein>
<evidence type="ECO:0000313" key="7">
    <source>
        <dbReference type="EMBL" id="AIY26218.1"/>
    </source>
</evidence>
<accession>A0A0A1E876</accession>
<dbReference type="InterPro" id="IPR010583">
    <property type="entry name" value="MipA"/>
</dbReference>
<evidence type="ECO:0000256" key="1">
    <source>
        <dbReference type="ARBA" id="ARBA00004442"/>
    </source>
</evidence>
<evidence type="ECO:0000256" key="6">
    <source>
        <dbReference type="SAM" id="SignalP"/>
    </source>
</evidence>
<proteinExistence type="inferred from homology"/>
<dbReference type="PANTHER" id="PTHR38776">
    <property type="entry name" value="MLTA-INTERACTING PROTEIN-RELATED"/>
    <property type="match status" value="1"/>
</dbReference>
<sequence length="263" mass="28302">MNLKKTTLVISCLSALTAGSAFADANTTYIRNGNIYTNEGAWFVEAGGAKSSEFYDGQDKTAGFLLNGGYHGEDFNIDAAGINYRFYSTQSQIFQLSTFVAPGGLGYSADDASSLKGMDKRKMSLDLGLNLDVVLGDGTISTSIRRDVTGASKGLQSSLAYYHPFAMGSVDLVPFVGLSYADSKYVDYYYGVKASEKTASRAAYSGKGGAAYHLGYKLVFPINENINISQTTKYTRLGSNISDSPIVKSSNQWVTSLSVSYHF</sequence>
<dbReference type="GO" id="GO:0009279">
    <property type="term" value="C:cell outer membrane"/>
    <property type="evidence" value="ECO:0007669"/>
    <property type="project" value="UniProtKB-SubCell"/>
</dbReference>
<dbReference type="GO" id="GO:0009252">
    <property type="term" value="P:peptidoglycan biosynthetic process"/>
    <property type="evidence" value="ECO:0007669"/>
    <property type="project" value="TreeGrafter"/>
</dbReference>
<feature type="chain" id="PRO_5001973850" evidence="6">
    <location>
        <begin position="24"/>
        <end position="263"/>
    </location>
</feature>
<comment type="subcellular location">
    <subcellularLocation>
        <location evidence="1">Cell outer membrane</location>
    </subcellularLocation>
</comment>
<comment type="similarity">
    <text evidence="2">Belongs to the MipA/OmpV family.</text>
</comment>
<keyword evidence="5" id="KW-0998">Cell outer membrane</keyword>
<name>A0A0A1E876_9VIBR</name>
<organism evidence="7">
    <name type="scientific">Vibrio tapetis</name>
    <dbReference type="NCBI Taxonomy" id="52443"/>
    <lineage>
        <taxon>Bacteria</taxon>
        <taxon>Pseudomonadati</taxon>
        <taxon>Pseudomonadota</taxon>
        <taxon>Gammaproteobacteria</taxon>
        <taxon>Vibrionales</taxon>
        <taxon>Vibrionaceae</taxon>
        <taxon>Vibrio</taxon>
    </lineage>
</organism>
<evidence type="ECO:0000256" key="3">
    <source>
        <dbReference type="ARBA" id="ARBA00022729"/>
    </source>
</evidence>
<evidence type="ECO:0000256" key="4">
    <source>
        <dbReference type="ARBA" id="ARBA00023136"/>
    </source>
</evidence>
<dbReference type="AlphaFoldDB" id="A0A0A1E876"/>
<evidence type="ECO:0000256" key="2">
    <source>
        <dbReference type="ARBA" id="ARBA00005722"/>
    </source>
</evidence>
<gene>
    <name evidence="7" type="primary">ompV</name>
</gene>
<reference evidence="7" key="1">
    <citation type="journal article" date="2014" name="PLoS ONE">
        <title>Characterization of the secretomes of two vibrios pathogenic to mollusks.</title>
        <authorList>
            <person name="Madec S."/>
            <person name="Pichereau V."/>
            <person name="Jacq A."/>
            <person name="Paillard M."/>
            <person name="Boisset C."/>
            <person name="Guerard F."/>
            <person name="Paillard C."/>
            <person name="Nicolas J.L."/>
        </authorList>
    </citation>
    <scope>NUCLEOTIDE SEQUENCE</scope>
    <source>
        <strain evidence="7">CECT4600</strain>
    </source>
</reference>
<keyword evidence="3 6" id="KW-0732">Signal</keyword>
<dbReference type="Pfam" id="PF06629">
    <property type="entry name" value="MipA"/>
    <property type="match status" value="1"/>
</dbReference>
<feature type="signal peptide" evidence="6">
    <location>
        <begin position="1"/>
        <end position="23"/>
    </location>
</feature>
<keyword evidence="4" id="KW-0472">Membrane</keyword>
<dbReference type="EMBL" id="KM596645">
    <property type="protein sequence ID" value="AIY26218.1"/>
    <property type="molecule type" value="Genomic_DNA"/>
</dbReference>